<keyword evidence="2" id="KW-1185">Reference proteome</keyword>
<accession>A0A101PUA4</accession>
<organism evidence="1 2">
    <name type="scientific">Streptomyces corchorusii</name>
    <name type="common">Streptomyces chibaensis</name>
    <dbReference type="NCBI Taxonomy" id="1903"/>
    <lineage>
        <taxon>Bacteria</taxon>
        <taxon>Bacillati</taxon>
        <taxon>Actinomycetota</taxon>
        <taxon>Actinomycetes</taxon>
        <taxon>Kitasatosporales</taxon>
        <taxon>Streptomycetaceae</taxon>
        <taxon>Streptomyces</taxon>
    </lineage>
</organism>
<reference evidence="1 2" key="1">
    <citation type="submission" date="2015-10" db="EMBL/GenBank/DDBJ databases">
        <title>Draft genome sequence of Streptomyces corchorusii DSM 40340, type strain for the species Streptomyces corchorusii.</title>
        <authorList>
            <person name="Ruckert C."/>
            <person name="Winkler A."/>
            <person name="Kalinowski J."/>
            <person name="Kampfer P."/>
            <person name="Glaeser S."/>
        </authorList>
    </citation>
    <scope>NUCLEOTIDE SEQUENCE [LARGE SCALE GENOMIC DNA]</scope>
    <source>
        <strain evidence="1 2">DSM 40340</strain>
    </source>
</reference>
<dbReference type="AlphaFoldDB" id="A0A101PUA4"/>
<protein>
    <submittedName>
        <fullName evidence="1">Uncharacterized protein</fullName>
    </submittedName>
</protein>
<comment type="caution">
    <text evidence="1">The sequence shown here is derived from an EMBL/GenBank/DDBJ whole genome shotgun (WGS) entry which is preliminary data.</text>
</comment>
<name>A0A101PUA4_STRCK</name>
<sequence>MGERERPAFFAAVKHELKSLYGWTDSDFAVTDRGSLMEEFHQVLEEATGRHFGIEKKVSTHAWAYHMARQRMNRRE</sequence>
<evidence type="ECO:0000313" key="2">
    <source>
        <dbReference type="Proteomes" id="UP000053398"/>
    </source>
</evidence>
<gene>
    <name evidence="1" type="ORF">AQJ11_36480</name>
</gene>
<evidence type="ECO:0000313" key="1">
    <source>
        <dbReference type="EMBL" id="KUN17795.1"/>
    </source>
</evidence>
<dbReference type="RefSeq" id="WP_059266162.1">
    <property type="nucleotide sequence ID" value="NZ_KQ948369.1"/>
</dbReference>
<dbReference type="EMBL" id="LMWP01000047">
    <property type="protein sequence ID" value="KUN17795.1"/>
    <property type="molecule type" value="Genomic_DNA"/>
</dbReference>
<proteinExistence type="predicted"/>
<dbReference type="Proteomes" id="UP000053398">
    <property type="component" value="Unassembled WGS sequence"/>
</dbReference>